<keyword evidence="3" id="KW-1185">Reference proteome</keyword>
<name>A0A8J6YXZ3_9RHOB</name>
<accession>A0A8J6YXZ3</accession>
<organism evidence="2 3">
    <name type="scientific">Mangrovicoccus algicola</name>
    <dbReference type="NCBI Taxonomy" id="2771008"/>
    <lineage>
        <taxon>Bacteria</taxon>
        <taxon>Pseudomonadati</taxon>
        <taxon>Pseudomonadota</taxon>
        <taxon>Alphaproteobacteria</taxon>
        <taxon>Rhodobacterales</taxon>
        <taxon>Paracoccaceae</taxon>
        <taxon>Mangrovicoccus</taxon>
    </lineage>
</organism>
<evidence type="ECO:0000313" key="2">
    <source>
        <dbReference type="EMBL" id="MBE3637823.1"/>
    </source>
</evidence>
<evidence type="ECO:0008006" key="4">
    <source>
        <dbReference type="Google" id="ProtNLM"/>
    </source>
</evidence>
<dbReference type="AlphaFoldDB" id="A0A8J6YXZ3"/>
<dbReference type="EMBL" id="JACVXA010000012">
    <property type="protein sequence ID" value="MBE3637823.1"/>
    <property type="molecule type" value="Genomic_DNA"/>
</dbReference>
<proteinExistence type="predicted"/>
<keyword evidence="1" id="KW-0812">Transmembrane</keyword>
<dbReference type="Proteomes" id="UP000609121">
    <property type="component" value="Unassembled WGS sequence"/>
</dbReference>
<comment type="caution">
    <text evidence="2">The sequence shown here is derived from an EMBL/GenBank/DDBJ whole genome shotgun (WGS) entry which is preliminary data.</text>
</comment>
<protein>
    <recommendedName>
        <fullName evidence="4">PH domain-containing protein</fullName>
    </recommendedName>
</protein>
<reference evidence="2" key="1">
    <citation type="submission" date="2020-09" db="EMBL/GenBank/DDBJ databases">
        <title>A novel bacterium of genus Mangrovicoccus, isolated from South China Sea.</title>
        <authorList>
            <person name="Huang H."/>
            <person name="Mo K."/>
            <person name="Hu Y."/>
        </authorList>
    </citation>
    <scope>NUCLEOTIDE SEQUENCE</scope>
    <source>
        <strain evidence="2">HB182678</strain>
    </source>
</reference>
<dbReference type="RefSeq" id="WP_193180859.1">
    <property type="nucleotide sequence ID" value="NZ_JACVXA010000012.1"/>
</dbReference>
<sequence>MRVILAVILLAGLGVLLTTLSVSEELDGAMVRICVLAVAAGALGAAWKVWRSAGQGLVLRPDRVVASDGRTVFLLSDVRRLERGVFAVKPANGVVVTLSARDGARWVPGLWWRTGRRVGIGGMTPKAQTRAFADRLEQRLAEVPRQA</sequence>
<evidence type="ECO:0000313" key="3">
    <source>
        <dbReference type="Proteomes" id="UP000609121"/>
    </source>
</evidence>
<feature type="transmembrane region" description="Helical" evidence="1">
    <location>
        <begin position="33"/>
        <end position="50"/>
    </location>
</feature>
<keyword evidence="1" id="KW-0472">Membrane</keyword>
<keyword evidence="1" id="KW-1133">Transmembrane helix</keyword>
<evidence type="ECO:0000256" key="1">
    <source>
        <dbReference type="SAM" id="Phobius"/>
    </source>
</evidence>
<gene>
    <name evidence="2" type="ORF">ICN82_06345</name>
</gene>